<dbReference type="InterPro" id="IPR011010">
    <property type="entry name" value="DNA_brk_join_enz"/>
</dbReference>
<keyword evidence="2" id="KW-0229">DNA integration</keyword>
<dbReference type="AlphaFoldDB" id="A0A975CYH0"/>
<organism evidence="6 7">
    <name type="scientific">Rhizorhabdus wittichii</name>
    <dbReference type="NCBI Taxonomy" id="160791"/>
    <lineage>
        <taxon>Bacteria</taxon>
        <taxon>Pseudomonadati</taxon>
        <taxon>Pseudomonadota</taxon>
        <taxon>Alphaproteobacteria</taxon>
        <taxon>Sphingomonadales</taxon>
        <taxon>Sphingomonadaceae</taxon>
        <taxon>Rhizorhabdus</taxon>
    </lineage>
</organism>
<evidence type="ECO:0000313" key="6">
    <source>
        <dbReference type="EMBL" id="QTH19614.1"/>
    </source>
</evidence>
<evidence type="ECO:0000313" key="7">
    <source>
        <dbReference type="Proteomes" id="UP000664914"/>
    </source>
</evidence>
<dbReference type="PANTHER" id="PTHR30629">
    <property type="entry name" value="PROPHAGE INTEGRASE"/>
    <property type="match status" value="1"/>
</dbReference>
<dbReference type="SUPFAM" id="SSF56349">
    <property type="entry name" value="DNA breaking-rejoining enzymes"/>
    <property type="match status" value="1"/>
</dbReference>
<evidence type="ECO:0000256" key="1">
    <source>
        <dbReference type="ARBA" id="ARBA00008857"/>
    </source>
</evidence>
<dbReference type="PROSITE" id="PS51898">
    <property type="entry name" value="TYR_RECOMBINASE"/>
    <property type="match status" value="1"/>
</dbReference>
<evidence type="ECO:0000256" key="4">
    <source>
        <dbReference type="ARBA" id="ARBA00023172"/>
    </source>
</evidence>
<dbReference type="Gene3D" id="1.10.150.130">
    <property type="match status" value="1"/>
</dbReference>
<dbReference type="InterPro" id="IPR010998">
    <property type="entry name" value="Integrase_recombinase_N"/>
</dbReference>
<proteinExistence type="inferred from homology"/>
<dbReference type="GO" id="GO:0006310">
    <property type="term" value="P:DNA recombination"/>
    <property type="evidence" value="ECO:0007669"/>
    <property type="project" value="UniProtKB-KW"/>
</dbReference>
<dbReference type="GO" id="GO:0015074">
    <property type="term" value="P:DNA integration"/>
    <property type="evidence" value="ECO:0007669"/>
    <property type="project" value="UniProtKB-KW"/>
</dbReference>
<dbReference type="InterPro" id="IPR013762">
    <property type="entry name" value="Integrase-like_cat_sf"/>
</dbReference>
<dbReference type="InterPro" id="IPR050808">
    <property type="entry name" value="Phage_Integrase"/>
</dbReference>
<protein>
    <submittedName>
        <fullName evidence="6">Tyrosine-type recombinase/integrase</fullName>
    </submittedName>
</protein>
<evidence type="ECO:0000256" key="3">
    <source>
        <dbReference type="ARBA" id="ARBA00023125"/>
    </source>
</evidence>
<dbReference type="InterPro" id="IPR002104">
    <property type="entry name" value="Integrase_catalytic"/>
</dbReference>
<dbReference type="Proteomes" id="UP000664914">
    <property type="component" value="Chromosome"/>
</dbReference>
<name>A0A975CYH0_9SPHN</name>
<dbReference type="Pfam" id="PF00589">
    <property type="entry name" value="Phage_integrase"/>
    <property type="match status" value="1"/>
</dbReference>
<sequence length="359" mass="39847">MNRPLPPNVNAVPDRHGKIRYRYRRSGVTGGYLPGAPWSVEWLEKLAEFQGQEAAPKIRAVSPAKKLVPYSMDQLASLLRGTLRWKSQAADTQRVYGRMIDRLLDETNHKGIRFGARDARQITVASLEKLLARYADRPGAAKKMRDVLKRLFKTAVKHSWRRDNPAAETDAIPQRGDGHHTWTDAEIEQYRAKHAYGTTARLVLELALNTAARRCNLATLERSAIIDGHIAVDHVKDGEPTLVELTAEARLALEKRPSTHIRYLIANAYGKPYTKNGFGNRMKEWADAAGLPAGRTLHGLRKARSRQLAEAGATNAEGRAITGHKTDAMFNHYAAKANRTRLAGQAMAKLRGDISGGAE</sequence>
<dbReference type="GO" id="GO:0003677">
    <property type="term" value="F:DNA binding"/>
    <property type="evidence" value="ECO:0007669"/>
    <property type="project" value="UniProtKB-KW"/>
</dbReference>
<evidence type="ECO:0000259" key="5">
    <source>
        <dbReference type="PROSITE" id="PS51898"/>
    </source>
</evidence>
<dbReference type="EMBL" id="CP059319">
    <property type="protein sequence ID" value="QTH19614.1"/>
    <property type="molecule type" value="Genomic_DNA"/>
</dbReference>
<evidence type="ECO:0000256" key="2">
    <source>
        <dbReference type="ARBA" id="ARBA00022908"/>
    </source>
</evidence>
<reference evidence="6" key="1">
    <citation type="submission" date="2020-07" db="EMBL/GenBank/DDBJ databases">
        <authorList>
            <person name="Camacho E."/>
        </authorList>
    </citation>
    <scope>NUCLEOTIDE SEQUENCE</scope>
    <source>
        <strain evidence="6">MPO218</strain>
    </source>
</reference>
<gene>
    <name evidence="6" type="ORF">HRJ34_14650</name>
</gene>
<reference evidence="6" key="2">
    <citation type="submission" date="2021-04" db="EMBL/GenBank/DDBJ databases">
        <title>Isolation and genomic analysis of the ibuprofen-degrading bacterium Sphingomonas strain MPO218.</title>
        <authorList>
            <person name="Aulestia M."/>
            <person name="Flores A."/>
            <person name="Mangas E.L."/>
            <person name="Perez-Pulido A.J."/>
            <person name="Santero E."/>
            <person name="Camacho E.M."/>
        </authorList>
    </citation>
    <scope>NUCLEOTIDE SEQUENCE</scope>
    <source>
        <strain evidence="6">MPO218</strain>
    </source>
</reference>
<accession>A0A975CYH0</accession>
<dbReference type="PANTHER" id="PTHR30629:SF2">
    <property type="entry name" value="PROPHAGE INTEGRASE INTS-RELATED"/>
    <property type="match status" value="1"/>
</dbReference>
<keyword evidence="4" id="KW-0233">DNA recombination</keyword>
<keyword evidence="3" id="KW-0238">DNA-binding</keyword>
<comment type="similarity">
    <text evidence="1">Belongs to the 'phage' integrase family.</text>
</comment>
<dbReference type="Gene3D" id="1.10.443.10">
    <property type="entry name" value="Intergrase catalytic core"/>
    <property type="match status" value="1"/>
</dbReference>
<feature type="domain" description="Tyr recombinase" evidence="5">
    <location>
        <begin position="167"/>
        <end position="347"/>
    </location>
</feature>